<evidence type="ECO:0000313" key="2">
    <source>
        <dbReference type="Proteomes" id="UP000008311"/>
    </source>
</evidence>
<dbReference type="AlphaFoldDB" id="B9T844"/>
<accession>B9T844</accession>
<organism evidence="1 2">
    <name type="scientific">Ricinus communis</name>
    <name type="common">Castor bean</name>
    <dbReference type="NCBI Taxonomy" id="3988"/>
    <lineage>
        <taxon>Eukaryota</taxon>
        <taxon>Viridiplantae</taxon>
        <taxon>Streptophyta</taxon>
        <taxon>Embryophyta</taxon>
        <taxon>Tracheophyta</taxon>
        <taxon>Spermatophyta</taxon>
        <taxon>Magnoliopsida</taxon>
        <taxon>eudicotyledons</taxon>
        <taxon>Gunneridae</taxon>
        <taxon>Pentapetalae</taxon>
        <taxon>rosids</taxon>
        <taxon>fabids</taxon>
        <taxon>Malpighiales</taxon>
        <taxon>Euphorbiaceae</taxon>
        <taxon>Acalyphoideae</taxon>
        <taxon>Acalypheae</taxon>
        <taxon>Ricinus</taxon>
    </lineage>
</organism>
<dbReference type="EMBL" id="EQ974913">
    <property type="protein sequence ID" value="EEF27970.1"/>
    <property type="molecule type" value="Genomic_DNA"/>
</dbReference>
<gene>
    <name evidence="1" type="ORF">RCOM_0438600</name>
</gene>
<evidence type="ECO:0000313" key="1">
    <source>
        <dbReference type="EMBL" id="EEF27970.1"/>
    </source>
</evidence>
<dbReference type="eggNOG" id="ENOG502QS13">
    <property type="taxonomic scope" value="Eukaryota"/>
</dbReference>
<reference evidence="2" key="1">
    <citation type="journal article" date="2010" name="Nat. Biotechnol.">
        <title>Draft genome sequence of the oilseed species Ricinus communis.</title>
        <authorList>
            <person name="Chan A.P."/>
            <person name="Crabtree J."/>
            <person name="Zhao Q."/>
            <person name="Lorenzi H."/>
            <person name="Orvis J."/>
            <person name="Puiu D."/>
            <person name="Melake-Berhan A."/>
            <person name="Jones K.M."/>
            <person name="Redman J."/>
            <person name="Chen G."/>
            <person name="Cahoon E.B."/>
            <person name="Gedil M."/>
            <person name="Stanke M."/>
            <person name="Haas B.J."/>
            <person name="Wortman J.R."/>
            <person name="Fraser-Liggett C.M."/>
            <person name="Ravel J."/>
            <person name="Rabinowicz P.D."/>
        </authorList>
    </citation>
    <scope>NUCLEOTIDE SEQUENCE [LARGE SCALE GENOMIC DNA]</scope>
    <source>
        <strain evidence="2">cv. Hale</strain>
    </source>
</reference>
<proteinExistence type="predicted"/>
<name>B9T844_RICCO</name>
<dbReference type="Proteomes" id="UP000008311">
    <property type="component" value="Unassembled WGS sequence"/>
</dbReference>
<dbReference type="STRING" id="3988.B9T844"/>
<sequence length="91" mass="10374">MIHRAFPYVASLTVYVRSRSTLQLLAPLWPTLHKVKLVRWHQRSPMPPGSDFAAFFEHDQSLVSVDLSNFHCWTEDLPPALKAYPTIAASL</sequence>
<protein>
    <submittedName>
        <fullName evidence="1">Uncharacterized protein</fullName>
    </submittedName>
</protein>
<keyword evidence="2" id="KW-1185">Reference proteome</keyword>
<dbReference type="InParanoid" id="B9T844"/>